<dbReference type="InterPro" id="IPR042099">
    <property type="entry name" value="ANL_N_sf"/>
</dbReference>
<dbReference type="SUPFAM" id="SSF47336">
    <property type="entry name" value="ACP-like"/>
    <property type="match status" value="1"/>
</dbReference>
<dbReference type="InterPro" id="IPR050237">
    <property type="entry name" value="ATP-dep_AMP-bd_enzyme"/>
</dbReference>
<dbReference type="Proteomes" id="UP000523601">
    <property type="component" value="Unassembled WGS sequence"/>
</dbReference>
<dbReference type="InterPro" id="IPR009081">
    <property type="entry name" value="PP-bd_ACP"/>
</dbReference>
<gene>
    <name evidence="3" type="ORF">HJ526_16385</name>
</gene>
<dbReference type="RefSeq" id="WP_176855690.1">
    <property type="nucleotide sequence ID" value="NZ_JABCJD010000009.1"/>
</dbReference>
<dbReference type="Gene3D" id="3.40.50.12780">
    <property type="entry name" value="N-terminal domain of ligase-like"/>
    <property type="match status" value="1"/>
</dbReference>
<dbReference type="InterPro" id="IPR029058">
    <property type="entry name" value="AB_hydrolase_fold"/>
</dbReference>
<dbReference type="PANTHER" id="PTHR43767">
    <property type="entry name" value="LONG-CHAIN-FATTY-ACID--COA LIGASE"/>
    <property type="match status" value="1"/>
</dbReference>
<evidence type="ECO:0000259" key="1">
    <source>
        <dbReference type="Pfam" id="PF00501"/>
    </source>
</evidence>
<feature type="domain" description="Carrier" evidence="2">
    <location>
        <begin position="493"/>
        <end position="525"/>
    </location>
</feature>
<evidence type="ECO:0000313" key="3">
    <source>
        <dbReference type="EMBL" id="NVO29011.1"/>
    </source>
</evidence>
<protein>
    <submittedName>
        <fullName evidence="3">AMP-binding protein</fullName>
    </submittedName>
</protein>
<dbReference type="InterPro" id="IPR036736">
    <property type="entry name" value="ACP-like_sf"/>
</dbReference>
<dbReference type="InterPro" id="IPR000873">
    <property type="entry name" value="AMP-dep_synth/lig_dom"/>
</dbReference>
<name>A0ABX2PIU0_9RHOB</name>
<dbReference type="Pfam" id="PF00550">
    <property type="entry name" value="PP-binding"/>
    <property type="match status" value="1"/>
</dbReference>
<evidence type="ECO:0000313" key="4">
    <source>
        <dbReference type="Proteomes" id="UP000523601"/>
    </source>
</evidence>
<dbReference type="PANTHER" id="PTHR43767:SF1">
    <property type="entry name" value="NONRIBOSOMAL PEPTIDE SYNTHASE PES1 (EUROFUNG)-RELATED"/>
    <property type="match status" value="1"/>
</dbReference>
<dbReference type="Gene3D" id="3.40.50.1820">
    <property type="entry name" value="alpha/beta hydrolase"/>
    <property type="match status" value="1"/>
</dbReference>
<organism evidence="3 4">
    <name type="scientific">Donghicola mangrovi</name>
    <dbReference type="NCBI Taxonomy" id="2729614"/>
    <lineage>
        <taxon>Bacteria</taxon>
        <taxon>Pseudomonadati</taxon>
        <taxon>Pseudomonadota</taxon>
        <taxon>Alphaproteobacteria</taxon>
        <taxon>Rhodobacterales</taxon>
        <taxon>Roseobacteraceae</taxon>
        <taxon>Donghicola</taxon>
    </lineage>
</organism>
<reference evidence="3 4" key="1">
    <citation type="submission" date="2020-04" db="EMBL/GenBank/DDBJ databases">
        <title>Donghicola sp., a member of the Rhodobacteraceae family isolated from mangrove forest in Thailand.</title>
        <authorList>
            <person name="Charoenyingcharoen P."/>
            <person name="Yukphan P."/>
        </authorList>
    </citation>
    <scope>NUCLEOTIDE SEQUENCE [LARGE SCALE GENOMIC DNA]</scope>
    <source>
        <strain evidence="3 4">C2-DW-16</strain>
    </source>
</reference>
<sequence length="553" mass="60603">MYPSITDLSKFSDNVALISPAEGLQITYADLLERVRRKQAELPSRRSLVFIQAKNSVESIVNYLAVLAAGHPVHILEDLDSDKGQALVAHYRPNLMISEDNIQNGDNTPIDLHPELEILLSTSGSTGTAKFVKLSQQNMASNAHAICEYLGLTSADRAFCHLKPYYSFGLSIINSHLMCGGSLVLSDHSMIDDAFWTDLQDTGATSFSGVPYNFETLLHRGFDPARFPALRYATQAGGKLDAQMVRHFSEAFGACGKEFVVMYGQTEAAPRISWLPANLAPKHPDSIGKAIPGGRLYLVDSEGNQITDTHAEGELAYEGPNVMMGYAENRDALASDETPARLLTGDIAKRLDGDLFRIVGRSSRFIKPFGVRIGLDEVQSLIKERHPLSAVTGTDQELILGLEGDHDLDLQEELRGLCVTRFGLPAAVITVKFFDKLPLLANGKIDFRAIIEQPGTQPSVGFFTWLGAKISEALGFTDRQSETVMEAFYNALQTDRISSDKSFEDLGGDSLSYVALSLELERLLGDNLPENWTSMPLGALEDIRETRALSINA</sequence>
<evidence type="ECO:0000259" key="2">
    <source>
        <dbReference type="Pfam" id="PF00550"/>
    </source>
</evidence>
<accession>A0ABX2PIU0</accession>
<dbReference type="SUPFAM" id="SSF56801">
    <property type="entry name" value="Acetyl-CoA synthetase-like"/>
    <property type="match status" value="1"/>
</dbReference>
<comment type="caution">
    <text evidence="3">The sequence shown here is derived from an EMBL/GenBank/DDBJ whole genome shotgun (WGS) entry which is preliminary data.</text>
</comment>
<proteinExistence type="predicted"/>
<dbReference type="EMBL" id="JABCJD010000009">
    <property type="protein sequence ID" value="NVO29011.1"/>
    <property type="molecule type" value="Genomic_DNA"/>
</dbReference>
<dbReference type="Pfam" id="PF00501">
    <property type="entry name" value="AMP-binding"/>
    <property type="match status" value="1"/>
</dbReference>
<keyword evidence="4" id="KW-1185">Reference proteome</keyword>
<feature type="domain" description="AMP-dependent synthetase/ligase" evidence="1">
    <location>
        <begin position="119"/>
        <end position="326"/>
    </location>
</feature>